<dbReference type="InterPro" id="IPR029046">
    <property type="entry name" value="LolA/LolB/LppX"/>
</dbReference>
<dbReference type="SUPFAM" id="SSF89392">
    <property type="entry name" value="Prokaryotic lipoproteins and lipoprotein localization factors"/>
    <property type="match status" value="1"/>
</dbReference>
<evidence type="ECO:0000259" key="3">
    <source>
        <dbReference type="Pfam" id="PF17131"/>
    </source>
</evidence>
<dbReference type="Pfam" id="PF17131">
    <property type="entry name" value="LolA_like"/>
    <property type="match status" value="1"/>
</dbReference>
<name>A0A8J6TE64_9BACT</name>
<keyword evidence="4" id="KW-0449">Lipoprotein</keyword>
<feature type="signal peptide" evidence="2">
    <location>
        <begin position="1"/>
        <end position="22"/>
    </location>
</feature>
<gene>
    <name evidence="4" type="ORF">H8E79_08470</name>
</gene>
<evidence type="ECO:0000313" key="4">
    <source>
        <dbReference type="EMBL" id="MBC8209182.1"/>
    </source>
</evidence>
<accession>A0A8J6TE64</accession>
<keyword evidence="1 2" id="KW-0732">Signal</keyword>
<organism evidence="4 5">
    <name type="scientific">Candidatus Desulfatifera sulfidica</name>
    <dbReference type="NCBI Taxonomy" id="2841691"/>
    <lineage>
        <taxon>Bacteria</taxon>
        <taxon>Pseudomonadati</taxon>
        <taxon>Thermodesulfobacteriota</taxon>
        <taxon>Desulfobulbia</taxon>
        <taxon>Desulfobulbales</taxon>
        <taxon>Desulfobulbaceae</taxon>
        <taxon>Candidatus Desulfatifera</taxon>
    </lineage>
</organism>
<protein>
    <submittedName>
        <fullName evidence="4">Outer membrane lipoprotein-sorting protein</fullName>
    </submittedName>
</protein>
<proteinExistence type="predicted"/>
<dbReference type="InterPro" id="IPR033399">
    <property type="entry name" value="TP_0789-like"/>
</dbReference>
<feature type="domain" description="Uncharacterized protein TP-0789" evidence="3">
    <location>
        <begin position="77"/>
        <end position="257"/>
    </location>
</feature>
<evidence type="ECO:0000256" key="2">
    <source>
        <dbReference type="SAM" id="SignalP"/>
    </source>
</evidence>
<feature type="chain" id="PRO_5035229766" evidence="2">
    <location>
        <begin position="23"/>
        <end position="263"/>
    </location>
</feature>
<comment type="caution">
    <text evidence="4">The sequence shown here is derived from an EMBL/GenBank/DDBJ whole genome shotgun (WGS) entry which is preliminary data.</text>
</comment>
<dbReference type="CDD" id="cd16329">
    <property type="entry name" value="LolA_like"/>
    <property type="match status" value="1"/>
</dbReference>
<dbReference type="Proteomes" id="UP000599024">
    <property type="component" value="Unassembled WGS sequence"/>
</dbReference>
<evidence type="ECO:0000313" key="5">
    <source>
        <dbReference type="Proteomes" id="UP000599024"/>
    </source>
</evidence>
<evidence type="ECO:0000256" key="1">
    <source>
        <dbReference type="ARBA" id="ARBA00022729"/>
    </source>
</evidence>
<dbReference type="Gene3D" id="2.50.20.10">
    <property type="entry name" value="Lipoprotein localisation LolA/LolB/LppX"/>
    <property type="match status" value="1"/>
</dbReference>
<sequence length="263" mass="30222">MKTVSLTITLLFLFLSALPLQAEDKTDVAAIIDQANLTSYYQGQDGRADVTLTITDNQGRVREREMTILRRDVTDGGEQQFYVFFKRPSDVRKMTFLVHKKTSGDDDRWLYLPALDLVKRIASSDKRTSFVGSHFFYEDVSGRAIHEDEHQLIETTDQYYVINNTPKDPGSVEFTSYTVWIDKTNSMPMKAEYRNTAGNVYREVEVLEVQDIQGYPTVTKSRIRDLESGGETVSSLSNIGYDISLKESIFTERFLRRPPREVR</sequence>
<dbReference type="EMBL" id="JACNLK010000080">
    <property type="protein sequence ID" value="MBC8209182.1"/>
    <property type="molecule type" value="Genomic_DNA"/>
</dbReference>
<dbReference type="AlphaFoldDB" id="A0A8J6TE64"/>
<reference evidence="4 5" key="1">
    <citation type="submission" date="2020-08" db="EMBL/GenBank/DDBJ databases">
        <title>Bridging the membrane lipid divide: bacteria of the FCB group superphylum have the potential to synthesize archaeal ether lipids.</title>
        <authorList>
            <person name="Villanueva L."/>
            <person name="Von Meijenfeldt F.A.B."/>
            <person name="Westbye A.B."/>
            <person name="Yadav S."/>
            <person name="Hopmans E.C."/>
            <person name="Dutilh B.E."/>
            <person name="Sinninghe Damste J.S."/>
        </authorList>
    </citation>
    <scope>NUCLEOTIDE SEQUENCE [LARGE SCALE GENOMIC DNA]</scope>
    <source>
        <strain evidence="4">NIOZ-UU81</strain>
    </source>
</reference>